<evidence type="ECO:0000313" key="1">
    <source>
        <dbReference type="EMBL" id="DAF43936.1"/>
    </source>
</evidence>
<dbReference type="EMBL" id="BK032510">
    <property type="protein sequence ID" value="DAF43936.1"/>
    <property type="molecule type" value="Genomic_DNA"/>
</dbReference>
<sequence>MKRDRWIAYYSYTENGKKIIGVTNVNGFSEGEAKVNFAIKYPNKELFHIHKNNI</sequence>
<organism evidence="1">
    <name type="scientific">Myoviridae sp. ctNQV2</name>
    <dbReference type="NCBI Taxonomy" id="2827683"/>
    <lineage>
        <taxon>Viruses</taxon>
        <taxon>Duplodnaviria</taxon>
        <taxon>Heunggongvirae</taxon>
        <taxon>Uroviricota</taxon>
        <taxon>Caudoviricetes</taxon>
    </lineage>
</organism>
<protein>
    <submittedName>
        <fullName evidence="1">Uncharacterized protein</fullName>
    </submittedName>
</protein>
<name>A0A8S5RZ33_9CAUD</name>
<reference evidence="1" key="1">
    <citation type="journal article" date="2021" name="Proc. Natl. Acad. Sci. U.S.A.">
        <title>A Catalog of Tens of Thousands of Viruses from Human Metagenomes Reveals Hidden Associations with Chronic Diseases.</title>
        <authorList>
            <person name="Tisza M.J."/>
            <person name="Buck C.B."/>
        </authorList>
    </citation>
    <scope>NUCLEOTIDE SEQUENCE</scope>
    <source>
        <strain evidence="1">CtNQV2</strain>
    </source>
</reference>
<proteinExistence type="predicted"/>
<accession>A0A8S5RZ33</accession>